<dbReference type="EMBL" id="LXWW01000043">
    <property type="protein sequence ID" value="OAO17190.1"/>
    <property type="molecule type" value="Genomic_DNA"/>
</dbReference>
<dbReference type="OrthoDB" id="10654271at2759"/>
<accession>A0A196SJG8</accession>
<feature type="transmembrane region" description="Helical" evidence="5">
    <location>
        <begin position="121"/>
        <end position="148"/>
    </location>
</feature>
<evidence type="ECO:0000256" key="1">
    <source>
        <dbReference type="ARBA" id="ARBA00004141"/>
    </source>
</evidence>
<dbReference type="PANTHER" id="PTHR31652">
    <property type="entry name" value="LIMR FAMILY PROTEIN DDB_G0283707-RELATED"/>
    <property type="match status" value="1"/>
</dbReference>
<evidence type="ECO:0000313" key="6">
    <source>
        <dbReference type="EMBL" id="OAO17190.1"/>
    </source>
</evidence>
<evidence type="ECO:0000313" key="7">
    <source>
        <dbReference type="Proteomes" id="UP000078348"/>
    </source>
</evidence>
<keyword evidence="7" id="KW-1185">Reference proteome</keyword>
<evidence type="ECO:0000256" key="4">
    <source>
        <dbReference type="ARBA" id="ARBA00023136"/>
    </source>
</evidence>
<reference evidence="6 7" key="1">
    <citation type="submission" date="2016-05" db="EMBL/GenBank/DDBJ databases">
        <title>Nuclear genome of Blastocystis sp. subtype 1 NandII.</title>
        <authorList>
            <person name="Gentekaki E."/>
            <person name="Curtis B."/>
            <person name="Stairs C."/>
            <person name="Eme L."/>
            <person name="Herman E."/>
            <person name="Klimes V."/>
            <person name="Arias M.C."/>
            <person name="Elias M."/>
            <person name="Hilliou F."/>
            <person name="Klute M."/>
            <person name="Malik S.-B."/>
            <person name="Pightling A."/>
            <person name="Rachubinski R."/>
            <person name="Salas D."/>
            <person name="Schlacht A."/>
            <person name="Suga H."/>
            <person name="Archibald J."/>
            <person name="Ball S.G."/>
            <person name="Clark G."/>
            <person name="Dacks J."/>
            <person name="Van Der Giezen M."/>
            <person name="Tsaousis A."/>
            <person name="Roger A."/>
        </authorList>
    </citation>
    <scope>NUCLEOTIDE SEQUENCE [LARGE SCALE GENOMIC DNA]</scope>
    <source>
        <strain evidence="7">ATCC 50177 / NandII</strain>
    </source>
</reference>
<dbReference type="GO" id="GO:0016020">
    <property type="term" value="C:membrane"/>
    <property type="evidence" value="ECO:0007669"/>
    <property type="project" value="UniProtKB-SubCell"/>
</dbReference>
<dbReference type="PANTHER" id="PTHR31652:SF0">
    <property type="entry name" value="LIMR FAMILY PROTEIN DDB_G0283707-RELATED"/>
    <property type="match status" value="1"/>
</dbReference>
<keyword evidence="3 5" id="KW-1133">Transmembrane helix</keyword>
<evidence type="ECO:0000256" key="3">
    <source>
        <dbReference type="ARBA" id="ARBA00022989"/>
    </source>
</evidence>
<dbReference type="AlphaFoldDB" id="A0A196SJG8"/>
<keyword evidence="4 5" id="KW-0472">Membrane</keyword>
<organism evidence="6 7">
    <name type="scientific">Blastocystis sp. subtype 1 (strain ATCC 50177 / NandII)</name>
    <dbReference type="NCBI Taxonomy" id="478820"/>
    <lineage>
        <taxon>Eukaryota</taxon>
        <taxon>Sar</taxon>
        <taxon>Stramenopiles</taxon>
        <taxon>Bigyra</taxon>
        <taxon>Opalozoa</taxon>
        <taxon>Opalinata</taxon>
        <taxon>Blastocystidae</taxon>
        <taxon>Blastocystis</taxon>
    </lineage>
</organism>
<comment type="subcellular location">
    <subcellularLocation>
        <location evidence="1">Membrane</location>
        <topology evidence="1">Multi-pass membrane protein</topology>
    </subcellularLocation>
</comment>
<proteinExistence type="predicted"/>
<evidence type="ECO:0000256" key="5">
    <source>
        <dbReference type="SAM" id="Phobius"/>
    </source>
</evidence>
<feature type="transmembrane region" description="Helical" evidence="5">
    <location>
        <begin position="386"/>
        <end position="404"/>
    </location>
</feature>
<feature type="transmembrane region" description="Helical" evidence="5">
    <location>
        <begin position="344"/>
        <end position="366"/>
    </location>
</feature>
<evidence type="ECO:0000256" key="2">
    <source>
        <dbReference type="ARBA" id="ARBA00022692"/>
    </source>
</evidence>
<dbReference type="Proteomes" id="UP000078348">
    <property type="component" value="Unassembled WGS sequence"/>
</dbReference>
<keyword evidence="2 5" id="KW-0812">Transmembrane</keyword>
<sequence length="527" mass="58996">MDVFTILLLLCISVIVILLDGYAIHRFLSPLDRQKSKAGYLCLAMLTLLLSQIFLFFPVVDVIRNTGSHDCGDVDSSCASSGMLPFWEYTFDGLLFFVSVLLPCVLFLYDQSASSVFSSACTRFLALCTVAIAAAGATCLLAATYFFLEKVSSFVFAFSGVFTLLSWLLFLVYVPYGLVRLPWTFFAFIARVRKRSDAQYTQRVQQAEAFREELKRALPAELQVAEKLAALQRDFGREQRKLALRVKVNRQIRKVSQVLQRVVKEKEEQWGLVCRVEAEKLQRAGEASFIVWSLLLFVGFLLSTLLSLTVLCQTLLYSIPLVLAGKPLVSALTAWLVSIQDRGVALILLLTVVLCFHLQLCVLSSLRALGLSVSWVRVFPLQQHATLAHALLVNAAVLLALLPATLHFLTLLFRDAFDSTALLTLLLRFERGRFLSHVMDYAGLQCLLLLLMLASVLAVGTGSLCRVCRSRKRRETEETAVVVSGEPPSSRSSPSSWRRWLQGLKKKEDLDATLRLEWARLCMMVEA</sequence>
<feature type="transmembrane region" description="Helical" evidence="5">
    <location>
        <begin position="6"/>
        <end position="28"/>
    </location>
</feature>
<feature type="transmembrane region" description="Helical" evidence="5">
    <location>
        <begin position="289"/>
        <end position="311"/>
    </location>
</feature>
<gene>
    <name evidence="6" type="ORF">AV274_1077</name>
</gene>
<feature type="transmembrane region" description="Helical" evidence="5">
    <location>
        <begin position="89"/>
        <end position="109"/>
    </location>
</feature>
<comment type="caution">
    <text evidence="6">The sequence shown here is derived from an EMBL/GenBank/DDBJ whole genome shotgun (WGS) entry which is preliminary data.</text>
</comment>
<name>A0A196SJG8_BLAHN</name>
<feature type="transmembrane region" description="Helical" evidence="5">
    <location>
        <begin position="441"/>
        <end position="465"/>
    </location>
</feature>
<feature type="transmembrane region" description="Helical" evidence="5">
    <location>
        <begin position="40"/>
        <end position="60"/>
    </location>
</feature>
<protein>
    <submittedName>
        <fullName evidence="6">Uncharacterized protein</fullName>
    </submittedName>
</protein>